<evidence type="ECO:0000313" key="2">
    <source>
        <dbReference type="Proteomes" id="UP000601435"/>
    </source>
</evidence>
<dbReference type="EMBL" id="CAJNJA010049820">
    <property type="protein sequence ID" value="CAE7838701.1"/>
    <property type="molecule type" value="Genomic_DNA"/>
</dbReference>
<reference evidence="1" key="1">
    <citation type="submission" date="2021-02" db="EMBL/GenBank/DDBJ databases">
        <authorList>
            <person name="Dougan E. K."/>
            <person name="Rhodes N."/>
            <person name="Thang M."/>
            <person name="Chan C."/>
        </authorList>
    </citation>
    <scope>NUCLEOTIDE SEQUENCE</scope>
</reference>
<protein>
    <submittedName>
        <fullName evidence="1">Uncharacterized protein</fullName>
    </submittedName>
</protein>
<dbReference type="OrthoDB" id="434829at2759"/>
<sequence length="256" mass="28704">MTGRTGNPYLDFMLQNAVLFPWGSDDEEEEEAAFHRSRSPRKEFSGSRDTLVLEVDNASRIIWKLPNHVALAGRILEHCQAVIHRVRLETGGLELAIYKIGITHDCCARFELYRAKGWDQMVVMHECPDLGSVEMLEAALISHHRGTKQCRNISKGGEGMRDKLYKPKFDPPYCCYVVSARADRARWATAKHVVSIAQTFAGDDSSKALQTMARCCKNDAEKALQKVLREFDLTLDVPITQMACAAGVNIPVLLPQ</sequence>
<organism evidence="1 2">
    <name type="scientific">Symbiodinium necroappetens</name>
    <dbReference type="NCBI Taxonomy" id="1628268"/>
    <lineage>
        <taxon>Eukaryota</taxon>
        <taxon>Sar</taxon>
        <taxon>Alveolata</taxon>
        <taxon>Dinophyceae</taxon>
        <taxon>Suessiales</taxon>
        <taxon>Symbiodiniaceae</taxon>
        <taxon>Symbiodinium</taxon>
    </lineage>
</organism>
<gene>
    <name evidence="1" type="ORF">SNEC2469_LOCUS25334</name>
</gene>
<dbReference type="AlphaFoldDB" id="A0A812ZVM8"/>
<accession>A0A812ZVM8</accession>
<keyword evidence="2" id="KW-1185">Reference proteome</keyword>
<proteinExistence type="predicted"/>
<comment type="caution">
    <text evidence="1">The sequence shown here is derived from an EMBL/GenBank/DDBJ whole genome shotgun (WGS) entry which is preliminary data.</text>
</comment>
<dbReference type="Proteomes" id="UP000601435">
    <property type="component" value="Unassembled WGS sequence"/>
</dbReference>
<name>A0A812ZVM8_9DINO</name>
<feature type="non-terminal residue" evidence="1">
    <location>
        <position position="1"/>
    </location>
</feature>
<evidence type="ECO:0000313" key="1">
    <source>
        <dbReference type="EMBL" id="CAE7838701.1"/>
    </source>
</evidence>